<evidence type="ECO:0000313" key="1">
    <source>
        <dbReference type="EMBL" id="SJL12106.1"/>
    </source>
</evidence>
<organism evidence="1 2">
    <name type="scientific">Armillaria ostoyae</name>
    <name type="common">Armillaria root rot fungus</name>
    <dbReference type="NCBI Taxonomy" id="47428"/>
    <lineage>
        <taxon>Eukaryota</taxon>
        <taxon>Fungi</taxon>
        <taxon>Dikarya</taxon>
        <taxon>Basidiomycota</taxon>
        <taxon>Agaricomycotina</taxon>
        <taxon>Agaricomycetes</taxon>
        <taxon>Agaricomycetidae</taxon>
        <taxon>Agaricales</taxon>
        <taxon>Marasmiineae</taxon>
        <taxon>Physalacriaceae</taxon>
        <taxon>Armillaria</taxon>
    </lineage>
</organism>
<keyword evidence="2" id="KW-1185">Reference proteome</keyword>
<sequence>MERPLSGISAIATTWSNIGSSTALARVLNVDEYMSREEQTSNPWGISVADSQKYPCLNNNMVGLFWHHLETYCNALQMGTIEEWWPGFVANFIAQNPDSVWSVQTTGLQVWAASVYKVKKVIETWLDDHGGSAVKNALGIDPGYPDPFIPCVYAHDPSGIALHSLSPSINSSVSLNSQDSWYSIKYTALKDFDHENGCASSRVSTAASVVSSNGKEVTSPDSLESKHHILEWRTGIIFHYD</sequence>
<dbReference type="AlphaFoldDB" id="A0A284RTN2"/>
<dbReference type="Proteomes" id="UP000219338">
    <property type="component" value="Unassembled WGS sequence"/>
</dbReference>
<protein>
    <submittedName>
        <fullName evidence="1">Uncharacterized protein</fullName>
    </submittedName>
</protein>
<gene>
    <name evidence="1" type="ORF">ARMOST_15527</name>
</gene>
<proteinExistence type="predicted"/>
<dbReference type="EMBL" id="FUEG01000016">
    <property type="protein sequence ID" value="SJL12106.1"/>
    <property type="molecule type" value="Genomic_DNA"/>
</dbReference>
<name>A0A284RTN2_ARMOS</name>
<accession>A0A284RTN2</accession>
<evidence type="ECO:0000313" key="2">
    <source>
        <dbReference type="Proteomes" id="UP000219338"/>
    </source>
</evidence>
<reference evidence="2" key="1">
    <citation type="journal article" date="2017" name="Nat. Ecol. Evol.">
        <title>Genome expansion and lineage-specific genetic innovations in the forest pathogenic fungi Armillaria.</title>
        <authorList>
            <person name="Sipos G."/>
            <person name="Prasanna A.N."/>
            <person name="Walter M.C."/>
            <person name="O'Connor E."/>
            <person name="Balint B."/>
            <person name="Krizsan K."/>
            <person name="Kiss B."/>
            <person name="Hess J."/>
            <person name="Varga T."/>
            <person name="Slot J."/>
            <person name="Riley R."/>
            <person name="Boka B."/>
            <person name="Rigling D."/>
            <person name="Barry K."/>
            <person name="Lee J."/>
            <person name="Mihaltcheva S."/>
            <person name="LaButti K."/>
            <person name="Lipzen A."/>
            <person name="Waldron R."/>
            <person name="Moloney N.M."/>
            <person name="Sperisen C."/>
            <person name="Kredics L."/>
            <person name="Vagvoelgyi C."/>
            <person name="Patrignani A."/>
            <person name="Fitzpatrick D."/>
            <person name="Nagy I."/>
            <person name="Doyle S."/>
            <person name="Anderson J.B."/>
            <person name="Grigoriev I.V."/>
            <person name="Gueldener U."/>
            <person name="Muensterkoetter M."/>
            <person name="Nagy L.G."/>
        </authorList>
    </citation>
    <scope>NUCLEOTIDE SEQUENCE [LARGE SCALE GENOMIC DNA]</scope>
    <source>
        <strain evidence="2">C18/9</strain>
    </source>
</reference>